<accession>A0A5B8J285</accession>
<dbReference type="Proteomes" id="UP000318483">
    <property type="component" value="Plasmid unnamed2"/>
</dbReference>
<dbReference type="EMBL" id="CP042263">
    <property type="protein sequence ID" value="QDY70898.1"/>
    <property type="molecule type" value="Genomic_DNA"/>
</dbReference>
<evidence type="ECO:0000313" key="3">
    <source>
        <dbReference type="EMBL" id="QDY70898.1"/>
    </source>
</evidence>
<dbReference type="InterPro" id="IPR005627">
    <property type="entry name" value="CutC-like"/>
</dbReference>
<protein>
    <recommendedName>
        <fullName evidence="2">PF03932 family protein CutC</fullName>
    </recommendedName>
</protein>
<dbReference type="AlphaFoldDB" id="A0A5B8J285"/>
<dbReference type="Pfam" id="PF03932">
    <property type="entry name" value="CutC"/>
    <property type="match status" value="1"/>
</dbReference>
<keyword evidence="2" id="KW-0963">Cytoplasm</keyword>
<dbReference type="KEGG" id="lit:FPZ52_14450"/>
<evidence type="ECO:0000313" key="4">
    <source>
        <dbReference type="Proteomes" id="UP000318483"/>
    </source>
</evidence>
<dbReference type="GO" id="GO:0005737">
    <property type="term" value="C:cytoplasm"/>
    <property type="evidence" value="ECO:0007669"/>
    <property type="project" value="UniProtKB-SubCell"/>
</dbReference>
<dbReference type="Gene3D" id="3.20.20.380">
    <property type="entry name" value="Copper homeostasis (CutC) domain"/>
    <property type="match status" value="1"/>
</dbReference>
<organism evidence="3 4">
    <name type="scientific">Qingshengfaniella alkalisoli</name>
    <dbReference type="NCBI Taxonomy" id="2599296"/>
    <lineage>
        <taxon>Bacteria</taxon>
        <taxon>Pseudomonadati</taxon>
        <taxon>Pseudomonadota</taxon>
        <taxon>Alphaproteobacteria</taxon>
        <taxon>Rhodobacterales</taxon>
        <taxon>Paracoccaceae</taxon>
        <taxon>Qingshengfaniella</taxon>
    </lineage>
</organism>
<dbReference type="InterPro" id="IPR036822">
    <property type="entry name" value="CutC-like_dom_sf"/>
</dbReference>
<reference evidence="3 4" key="1">
    <citation type="submission" date="2019-07" db="EMBL/GenBank/DDBJ databases">
        <title>Litoreibacter alkalisoli sp. nov., isolated from saline-alkaline soil.</title>
        <authorList>
            <person name="Wang S."/>
            <person name="Xu L."/>
            <person name="Xing Y.-T."/>
            <person name="Sun J.-Q."/>
        </authorList>
    </citation>
    <scope>NUCLEOTIDE SEQUENCE [LARGE SCALE GENOMIC DNA]</scope>
    <source>
        <strain evidence="3 4">LN3S51</strain>
        <plasmid evidence="3 4">unnamed2</plasmid>
    </source>
</reference>
<keyword evidence="3" id="KW-0614">Plasmid</keyword>
<comment type="caution">
    <text evidence="2">Once thought to be involved in copper homeostasis, experiments in E.coli have shown this is not the case.</text>
</comment>
<comment type="similarity">
    <text evidence="1 2">Belongs to the CutC family.</text>
</comment>
<dbReference type="HAMAP" id="MF_00795">
    <property type="entry name" value="CutC"/>
    <property type="match status" value="1"/>
</dbReference>
<dbReference type="SUPFAM" id="SSF110395">
    <property type="entry name" value="CutC-like"/>
    <property type="match status" value="1"/>
</dbReference>
<geneLocation type="plasmid" evidence="3 4">
    <name>unnamed2</name>
</geneLocation>
<evidence type="ECO:0000256" key="1">
    <source>
        <dbReference type="ARBA" id="ARBA00007768"/>
    </source>
</evidence>
<dbReference type="RefSeq" id="WP_146366314.1">
    <property type="nucleotide sequence ID" value="NZ_CP042263.1"/>
</dbReference>
<sequence length="244" mass="25583">MSLLEVCVDTYDDALAARDAGADRLELCSALGVGGLTPSIGLMRKTAGIGIPVFAMIRPRDGSFTYGPNDVQIMRDDIEAAKDAGLDGIVTGALTANGDLDETVLAKLLDHAAPLPVTLHRAFDLVRDPETALERAIALGFKRILTSGQTAAATDGTPLIAELITKAAGRITIMPGSGINPANVEQIMRRTRAAEIHASCSAMAGAVGKLVELGFVPESGHRAVDPARVTAMKKKMQNLQESVQ</sequence>
<dbReference type="PANTHER" id="PTHR12598:SF0">
    <property type="entry name" value="COPPER HOMEOSTASIS PROTEIN CUTC HOMOLOG"/>
    <property type="match status" value="1"/>
</dbReference>
<dbReference type="PANTHER" id="PTHR12598">
    <property type="entry name" value="COPPER HOMEOSTASIS PROTEIN CUTC"/>
    <property type="match status" value="1"/>
</dbReference>
<comment type="subcellular location">
    <subcellularLocation>
        <location evidence="2">Cytoplasm</location>
    </subcellularLocation>
</comment>
<gene>
    <name evidence="2" type="primary">cutC</name>
    <name evidence="3" type="ORF">FPZ52_14450</name>
</gene>
<dbReference type="OrthoDB" id="9815677at2"/>
<dbReference type="GO" id="GO:0005507">
    <property type="term" value="F:copper ion binding"/>
    <property type="evidence" value="ECO:0007669"/>
    <property type="project" value="TreeGrafter"/>
</dbReference>
<name>A0A5B8J285_9RHOB</name>
<evidence type="ECO:0000256" key="2">
    <source>
        <dbReference type="HAMAP-Rule" id="MF_00795"/>
    </source>
</evidence>
<proteinExistence type="inferred from homology"/>
<keyword evidence="4" id="KW-1185">Reference proteome</keyword>